<name>A0A375JER5_9BURK</name>
<dbReference type="AlphaFoldDB" id="A0A375JER5"/>
<protein>
    <submittedName>
        <fullName evidence="1">Uncharacterized protein</fullName>
    </submittedName>
</protein>
<proteinExistence type="predicted"/>
<reference evidence="1 2" key="1">
    <citation type="submission" date="2018-01" db="EMBL/GenBank/DDBJ databases">
        <authorList>
            <person name="Gaut B.S."/>
            <person name="Morton B.R."/>
            <person name="Clegg M.T."/>
            <person name="Duvall M.R."/>
        </authorList>
    </citation>
    <scope>NUCLEOTIDE SEQUENCE [LARGE SCALE GENOMIC DNA]</scope>
    <source>
        <strain evidence="1">Cupriavidus taiwanensis cmp 52</strain>
    </source>
</reference>
<sequence>MQEERLGAVLRLLTERGFVPTGHRRGRRSFEGLLSCAKGGVKVELAITDWTFLTYPTLSAGVGHRPVLWIRPLQYSIASRSIRTTGRMTSRTSSWPIGR</sequence>
<dbReference type="EMBL" id="OVTA01000136">
    <property type="protein sequence ID" value="SPS03061.1"/>
    <property type="molecule type" value="Genomic_DNA"/>
</dbReference>
<evidence type="ECO:0000313" key="2">
    <source>
        <dbReference type="Proteomes" id="UP000256805"/>
    </source>
</evidence>
<accession>A0A375JER5</accession>
<evidence type="ECO:0000313" key="1">
    <source>
        <dbReference type="EMBL" id="SPS03061.1"/>
    </source>
</evidence>
<gene>
    <name evidence="1" type="ORF">CBM2634_U70023</name>
</gene>
<organism evidence="1 2">
    <name type="scientific">Cupriavidus taiwanensis</name>
    <dbReference type="NCBI Taxonomy" id="164546"/>
    <lineage>
        <taxon>Bacteria</taxon>
        <taxon>Pseudomonadati</taxon>
        <taxon>Pseudomonadota</taxon>
        <taxon>Betaproteobacteria</taxon>
        <taxon>Burkholderiales</taxon>
        <taxon>Burkholderiaceae</taxon>
        <taxon>Cupriavidus</taxon>
    </lineage>
</organism>
<dbReference type="Proteomes" id="UP000256805">
    <property type="component" value="Unassembled WGS sequence"/>
</dbReference>